<evidence type="ECO:0000313" key="2">
    <source>
        <dbReference type="Proteomes" id="UP000726170"/>
    </source>
</evidence>
<keyword evidence="2" id="KW-1185">Reference proteome</keyword>
<accession>A0ABS6ED60</accession>
<gene>
    <name evidence="1" type="ORF">KQI86_01960</name>
</gene>
<protein>
    <submittedName>
        <fullName evidence="1">Uncharacterized protein</fullName>
    </submittedName>
</protein>
<organism evidence="1 2">
    <name type="scientific">Clostridium mobile</name>
    <dbReference type="NCBI Taxonomy" id="2841512"/>
    <lineage>
        <taxon>Bacteria</taxon>
        <taxon>Bacillati</taxon>
        <taxon>Bacillota</taxon>
        <taxon>Clostridia</taxon>
        <taxon>Eubacteriales</taxon>
        <taxon>Clostridiaceae</taxon>
        <taxon>Clostridium</taxon>
    </lineage>
</organism>
<dbReference type="Proteomes" id="UP000726170">
    <property type="component" value="Unassembled WGS sequence"/>
</dbReference>
<reference evidence="1 2" key="1">
    <citation type="submission" date="2021-06" db="EMBL/GenBank/DDBJ databases">
        <authorList>
            <person name="Sun Q."/>
            <person name="Li D."/>
        </authorList>
    </citation>
    <scope>NUCLEOTIDE SEQUENCE [LARGE SCALE GENOMIC DNA]</scope>
    <source>
        <strain evidence="1 2">MSJ-11</strain>
    </source>
</reference>
<comment type="caution">
    <text evidence="1">The sequence shown here is derived from an EMBL/GenBank/DDBJ whole genome shotgun (WGS) entry which is preliminary data.</text>
</comment>
<sequence>MEYRLNKIDTEIRQRVEESTKEGIVHRKKDIKIDKDAQEKREEKDFSEQLKKYSKKKKKVKIISVEAEKVEEVDVEAVKYKAEEKQFSSGRFLDTKR</sequence>
<evidence type="ECO:0000313" key="1">
    <source>
        <dbReference type="EMBL" id="MBU5483072.1"/>
    </source>
</evidence>
<proteinExistence type="predicted"/>
<dbReference type="EMBL" id="JAHLQF010000001">
    <property type="protein sequence ID" value="MBU5483072.1"/>
    <property type="molecule type" value="Genomic_DNA"/>
</dbReference>
<dbReference type="RefSeq" id="WP_216437476.1">
    <property type="nucleotide sequence ID" value="NZ_JAHLQF010000001.1"/>
</dbReference>
<name>A0ABS6ED60_9CLOT</name>